<protein>
    <recommendedName>
        <fullName evidence="5">TIGR02186 family protein</fullName>
    </recommendedName>
</protein>
<evidence type="ECO:0000256" key="2">
    <source>
        <dbReference type="SAM" id="SignalP"/>
    </source>
</evidence>
<sequence length="242" mass="26087">MKLAAGLAALVVFSTPTRAEDLLLALSSLDVTIASNWAGADVTVFGTVREPIPGRAYQLVITTRGPAETLVVREKGRVAGLWVTKKNSRFPEAPSFLSVLSNAPLDETVDPAERTRARLGLAEYARGDGSAPQAARQALMRLQAERGLWIEDDEGVSFDPQLFHATVHLPSNTPFGAFEVEGMLYADKTLVARRTITFRVAKAGFEAKVADVAERIRLGYGVGVAGLALLFGWAASAMFRRD</sequence>
<reference evidence="3 4" key="1">
    <citation type="submission" date="2019-02" db="EMBL/GenBank/DDBJ databases">
        <title>Hansschlegelia quercus sp. nov., a novel methylotrophic bacterium from buds of oak (Quercus robur L.).</title>
        <authorList>
            <person name="Agafonova N.V."/>
            <person name="Kaparullina E.N."/>
            <person name="Grouzdev D.S."/>
            <person name="Doronina N.V."/>
        </authorList>
    </citation>
    <scope>NUCLEOTIDE SEQUENCE [LARGE SCALE GENOMIC DNA]</scope>
    <source>
        <strain evidence="3 4">Dub</strain>
    </source>
</reference>
<accession>A0A4Q9GHG8</accession>
<keyword evidence="1" id="KW-0812">Transmembrane</keyword>
<keyword evidence="4" id="KW-1185">Reference proteome</keyword>
<dbReference type="OrthoDB" id="9815212at2"/>
<dbReference type="AlphaFoldDB" id="A0A4Q9GHG8"/>
<dbReference type="Proteomes" id="UP000291613">
    <property type="component" value="Unassembled WGS sequence"/>
</dbReference>
<proteinExistence type="predicted"/>
<dbReference type="RefSeq" id="WP_131003494.1">
    <property type="nucleotide sequence ID" value="NZ_JBHSZR010000007.1"/>
</dbReference>
<dbReference type="Pfam" id="PF09608">
    <property type="entry name" value="Alph_Pro_TM"/>
    <property type="match status" value="1"/>
</dbReference>
<gene>
    <name evidence="3" type="ORF">EYR15_10525</name>
</gene>
<feature type="chain" id="PRO_5020331220" description="TIGR02186 family protein" evidence="2">
    <location>
        <begin position="20"/>
        <end position="242"/>
    </location>
</feature>
<dbReference type="EMBL" id="SIUB01000004">
    <property type="protein sequence ID" value="TBN53438.1"/>
    <property type="molecule type" value="Genomic_DNA"/>
</dbReference>
<keyword evidence="1" id="KW-0472">Membrane</keyword>
<dbReference type="InterPro" id="IPR019088">
    <property type="entry name" value="CHP02186-rel_TM"/>
</dbReference>
<name>A0A4Q9GHG8_9HYPH</name>
<evidence type="ECO:0000313" key="4">
    <source>
        <dbReference type="Proteomes" id="UP000291613"/>
    </source>
</evidence>
<feature type="transmembrane region" description="Helical" evidence="1">
    <location>
        <begin position="218"/>
        <end position="239"/>
    </location>
</feature>
<keyword evidence="1" id="KW-1133">Transmembrane helix</keyword>
<organism evidence="3 4">
    <name type="scientific">Hansschlegelia quercus</name>
    <dbReference type="NCBI Taxonomy" id="2528245"/>
    <lineage>
        <taxon>Bacteria</taxon>
        <taxon>Pseudomonadati</taxon>
        <taxon>Pseudomonadota</taxon>
        <taxon>Alphaproteobacteria</taxon>
        <taxon>Hyphomicrobiales</taxon>
        <taxon>Methylopilaceae</taxon>
        <taxon>Hansschlegelia</taxon>
    </lineage>
</organism>
<evidence type="ECO:0000313" key="3">
    <source>
        <dbReference type="EMBL" id="TBN53438.1"/>
    </source>
</evidence>
<evidence type="ECO:0008006" key="5">
    <source>
        <dbReference type="Google" id="ProtNLM"/>
    </source>
</evidence>
<feature type="signal peptide" evidence="2">
    <location>
        <begin position="1"/>
        <end position="19"/>
    </location>
</feature>
<evidence type="ECO:0000256" key="1">
    <source>
        <dbReference type="SAM" id="Phobius"/>
    </source>
</evidence>
<comment type="caution">
    <text evidence="3">The sequence shown here is derived from an EMBL/GenBank/DDBJ whole genome shotgun (WGS) entry which is preliminary data.</text>
</comment>
<keyword evidence="2" id="KW-0732">Signal</keyword>